<comment type="function">
    <text evidence="14 19">Joins adenosylcobinamide-GDP and alpha-ribazole to generate adenosylcobalamin (Ado-cobalamin). Also synthesizes adenosylcobalamin 5'-phosphate from adenosylcobinamide-GDP and alpha-ribazole 5'-phosphate.</text>
</comment>
<evidence type="ECO:0000256" key="7">
    <source>
        <dbReference type="ARBA" id="ARBA00022475"/>
    </source>
</evidence>
<feature type="transmembrane region" description="Helical" evidence="19">
    <location>
        <begin position="115"/>
        <end position="133"/>
    </location>
</feature>
<sequence length="254" mass="27438">MTAAKQIRRLGEELVVASQFLTRIPMPEIAFESDSLSRAVKFFPLVGLVVGSGAVLLQKLLTSHLARPLVAVVVLTYLVLITGFLHEDGLADTADGFGGGWTKDRVLAILRDSRIGSYGATALVLSLLARYLLLSSMPMEHFAAYVISAHVLCRWSSLPLSYFLPPARKQEGQGARIARLTSLPSLLFGSIFAAAVVVFALRGASTEPLLASLLVVVLSGWFYYRKIDGVTGDCFGATNQLTEIAVYFCGVWIA</sequence>
<dbReference type="UniPathway" id="UPA00148">
    <property type="reaction ID" value="UER00238"/>
</dbReference>
<dbReference type="HAMAP" id="MF_00719">
    <property type="entry name" value="CobS"/>
    <property type="match status" value="1"/>
</dbReference>
<dbReference type="EMBL" id="JACCCV010000001">
    <property type="protein sequence ID" value="NYF50537.1"/>
    <property type="molecule type" value="Genomic_DNA"/>
</dbReference>
<evidence type="ECO:0000256" key="10">
    <source>
        <dbReference type="ARBA" id="ARBA00022692"/>
    </source>
</evidence>
<dbReference type="GO" id="GO:0005886">
    <property type="term" value="C:plasma membrane"/>
    <property type="evidence" value="ECO:0007669"/>
    <property type="project" value="UniProtKB-SubCell"/>
</dbReference>
<comment type="similarity">
    <text evidence="4 19">Belongs to the CobS family.</text>
</comment>
<keyword evidence="8 19" id="KW-0169">Cobalamin biosynthesis</keyword>
<gene>
    <name evidence="19" type="primary">cobS</name>
    <name evidence="20" type="ORF">HDF12_000902</name>
</gene>
<comment type="catalytic activity">
    <reaction evidence="17 19">
        <text>alpha-ribazole + adenosylcob(III)inamide-GDP = adenosylcob(III)alamin + GMP + H(+)</text>
        <dbReference type="Rhea" id="RHEA:16049"/>
        <dbReference type="ChEBI" id="CHEBI:10329"/>
        <dbReference type="ChEBI" id="CHEBI:15378"/>
        <dbReference type="ChEBI" id="CHEBI:18408"/>
        <dbReference type="ChEBI" id="CHEBI:58115"/>
        <dbReference type="ChEBI" id="CHEBI:60487"/>
        <dbReference type="EC" id="2.7.8.26"/>
    </reaction>
</comment>
<evidence type="ECO:0000256" key="17">
    <source>
        <dbReference type="ARBA" id="ARBA00048623"/>
    </source>
</evidence>
<dbReference type="PANTHER" id="PTHR34148:SF1">
    <property type="entry name" value="ADENOSYLCOBINAMIDE-GDP RIBAZOLETRANSFERASE"/>
    <property type="match status" value="1"/>
</dbReference>
<evidence type="ECO:0000256" key="11">
    <source>
        <dbReference type="ARBA" id="ARBA00022842"/>
    </source>
</evidence>
<keyword evidence="11 19" id="KW-0460">Magnesium</keyword>
<evidence type="ECO:0000256" key="6">
    <source>
        <dbReference type="ARBA" id="ARBA00015850"/>
    </source>
</evidence>
<comment type="catalytic activity">
    <reaction evidence="18 19">
        <text>alpha-ribazole 5'-phosphate + adenosylcob(III)inamide-GDP = adenosylcob(III)alamin 5'-phosphate + GMP + H(+)</text>
        <dbReference type="Rhea" id="RHEA:23560"/>
        <dbReference type="ChEBI" id="CHEBI:15378"/>
        <dbReference type="ChEBI" id="CHEBI:57918"/>
        <dbReference type="ChEBI" id="CHEBI:58115"/>
        <dbReference type="ChEBI" id="CHEBI:60487"/>
        <dbReference type="ChEBI" id="CHEBI:60493"/>
        <dbReference type="EC" id="2.7.8.26"/>
    </reaction>
</comment>
<evidence type="ECO:0000256" key="5">
    <source>
        <dbReference type="ARBA" id="ARBA00013200"/>
    </source>
</evidence>
<evidence type="ECO:0000256" key="4">
    <source>
        <dbReference type="ARBA" id="ARBA00010561"/>
    </source>
</evidence>
<protein>
    <recommendedName>
        <fullName evidence="6 19">Adenosylcobinamide-GDP ribazoletransferase</fullName>
        <ecNumber evidence="5 19">2.7.8.26</ecNumber>
    </recommendedName>
    <alternativeName>
        <fullName evidence="16 19">Cobalamin synthase</fullName>
    </alternativeName>
    <alternativeName>
        <fullName evidence="15 19">Cobalamin-5'-phosphate synthase</fullName>
    </alternativeName>
</protein>
<feature type="transmembrane region" description="Helical" evidence="19">
    <location>
        <begin position="183"/>
        <end position="201"/>
    </location>
</feature>
<comment type="subcellular location">
    <subcellularLocation>
        <location evidence="2 19">Cell membrane</location>
        <topology evidence="2 19">Multi-pass membrane protein</topology>
    </subcellularLocation>
</comment>
<comment type="caution">
    <text evidence="20">The sequence shown here is derived from an EMBL/GenBank/DDBJ whole genome shotgun (WGS) entry which is preliminary data.</text>
</comment>
<evidence type="ECO:0000313" key="20">
    <source>
        <dbReference type="EMBL" id="NYF50537.1"/>
    </source>
</evidence>
<evidence type="ECO:0000256" key="1">
    <source>
        <dbReference type="ARBA" id="ARBA00001946"/>
    </source>
</evidence>
<dbReference type="GO" id="GO:0008818">
    <property type="term" value="F:cobalamin 5'-phosphate synthase activity"/>
    <property type="evidence" value="ECO:0007669"/>
    <property type="project" value="UniProtKB-UniRule"/>
</dbReference>
<dbReference type="PANTHER" id="PTHR34148">
    <property type="entry name" value="ADENOSYLCOBINAMIDE-GDP RIBAZOLETRANSFERASE"/>
    <property type="match status" value="1"/>
</dbReference>
<comment type="cofactor">
    <cofactor evidence="1 19">
        <name>Mg(2+)</name>
        <dbReference type="ChEBI" id="CHEBI:18420"/>
    </cofactor>
</comment>
<evidence type="ECO:0000256" key="8">
    <source>
        <dbReference type="ARBA" id="ARBA00022573"/>
    </source>
</evidence>
<dbReference type="InterPro" id="IPR003805">
    <property type="entry name" value="CobS"/>
</dbReference>
<dbReference type="Proteomes" id="UP000534186">
    <property type="component" value="Unassembled WGS sequence"/>
</dbReference>
<evidence type="ECO:0000256" key="3">
    <source>
        <dbReference type="ARBA" id="ARBA00004663"/>
    </source>
</evidence>
<dbReference type="NCBIfam" id="TIGR00317">
    <property type="entry name" value="cobS"/>
    <property type="match status" value="1"/>
</dbReference>
<feature type="transmembrane region" description="Helical" evidence="19">
    <location>
        <begin position="208"/>
        <end position="224"/>
    </location>
</feature>
<feature type="transmembrane region" description="Helical" evidence="19">
    <location>
        <begin position="69"/>
        <end position="86"/>
    </location>
</feature>
<keyword evidence="12 19" id="KW-1133">Transmembrane helix</keyword>
<dbReference type="EC" id="2.7.8.26" evidence="5 19"/>
<keyword evidence="9 19" id="KW-0808">Transferase</keyword>
<evidence type="ECO:0000256" key="16">
    <source>
        <dbReference type="ARBA" id="ARBA00032853"/>
    </source>
</evidence>
<evidence type="ECO:0000256" key="19">
    <source>
        <dbReference type="HAMAP-Rule" id="MF_00719"/>
    </source>
</evidence>
<keyword evidence="10 19" id="KW-0812">Transmembrane</keyword>
<evidence type="ECO:0000256" key="14">
    <source>
        <dbReference type="ARBA" id="ARBA00025228"/>
    </source>
</evidence>
<proteinExistence type="inferred from homology"/>
<evidence type="ECO:0000256" key="15">
    <source>
        <dbReference type="ARBA" id="ARBA00032605"/>
    </source>
</evidence>
<keyword evidence="13 19" id="KW-0472">Membrane</keyword>
<evidence type="ECO:0000256" key="18">
    <source>
        <dbReference type="ARBA" id="ARBA00049504"/>
    </source>
</evidence>
<dbReference type="AlphaFoldDB" id="A0A7Y9NJX5"/>
<evidence type="ECO:0000256" key="12">
    <source>
        <dbReference type="ARBA" id="ARBA00022989"/>
    </source>
</evidence>
<keyword evidence="7 19" id="KW-1003">Cell membrane</keyword>
<name>A0A7Y9NJX5_9BACT</name>
<evidence type="ECO:0000256" key="13">
    <source>
        <dbReference type="ARBA" id="ARBA00023136"/>
    </source>
</evidence>
<dbReference type="Pfam" id="PF02654">
    <property type="entry name" value="CobS"/>
    <property type="match status" value="1"/>
</dbReference>
<comment type="pathway">
    <text evidence="3 19">Cofactor biosynthesis; adenosylcobalamin biosynthesis; adenosylcobalamin from cob(II)yrinate a,c-diamide: step 7/7.</text>
</comment>
<accession>A0A7Y9NJX5</accession>
<reference evidence="20 21" key="1">
    <citation type="submission" date="2020-07" db="EMBL/GenBank/DDBJ databases">
        <title>Genomic Encyclopedia of Type Strains, Phase IV (KMG-V): Genome sequencing to study the core and pangenomes of soil and plant-associated prokaryotes.</title>
        <authorList>
            <person name="Whitman W."/>
        </authorList>
    </citation>
    <scope>NUCLEOTIDE SEQUENCE [LARGE SCALE GENOMIC DNA]</scope>
    <source>
        <strain evidence="20 21">M8UP30</strain>
    </source>
</reference>
<evidence type="ECO:0000313" key="21">
    <source>
        <dbReference type="Proteomes" id="UP000534186"/>
    </source>
</evidence>
<evidence type="ECO:0000256" key="9">
    <source>
        <dbReference type="ARBA" id="ARBA00022679"/>
    </source>
</evidence>
<dbReference type="GO" id="GO:0051073">
    <property type="term" value="F:adenosylcobinamide-GDP ribazoletransferase activity"/>
    <property type="evidence" value="ECO:0007669"/>
    <property type="project" value="UniProtKB-UniRule"/>
</dbReference>
<organism evidence="20 21">
    <name type="scientific">Tunturiibacter lichenicola</name>
    <dbReference type="NCBI Taxonomy" id="2051959"/>
    <lineage>
        <taxon>Bacteria</taxon>
        <taxon>Pseudomonadati</taxon>
        <taxon>Acidobacteriota</taxon>
        <taxon>Terriglobia</taxon>
        <taxon>Terriglobales</taxon>
        <taxon>Acidobacteriaceae</taxon>
        <taxon>Tunturiibacter</taxon>
    </lineage>
</organism>
<dbReference type="GO" id="GO:0009236">
    <property type="term" value="P:cobalamin biosynthetic process"/>
    <property type="evidence" value="ECO:0007669"/>
    <property type="project" value="UniProtKB-UniRule"/>
</dbReference>
<evidence type="ECO:0000256" key="2">
    <source>
        <dbReference type="ARBA" id="ARBA00004651"/>
    </source>
</evidence>